<sequence>MKNINIAKRIKNLGFIQIMILICFHLMASEGNAQYDTIKLPATGVLQIKNLKPGLREYIIYTQFPNKPKSFSFWLWKRNTQIEERNGENVFVTKEVWTGEDTTSYREYYSINRMSDFAPIYKKATIKNKTHAYNWEDRRIVRSDSVPNNAVELGFKLDFNEPVLNWHMDIETFEMLPLGPDKVFAINFYDAGQQPPKYNIYNVTGEERVSSYDGKTIDCWVLNRSGINGNGKKFSQTFWISKKTHEFIKEEDNWDGVIRHKIKLPSMPIEMPIQ</sequence>
<dbReference type="InterPro" id="IPR021457">
    <property type="entry name" value="DUF3108"/>
</dbReference>
<dbReference type="Pfam" id="PF11306">
    <property type="entry name" value="DUF3108"/>
    <property type="match status" value="1"/>
</dbReference>
<keyword evidence="1" id="KW-0732">Signal</keyword>
<dbReference type="EMBL" id="JAPMUA010000002">
    <property type="protein sequence ID" value="MDG3585689.1"/>
    <property type="molecule type" value="Genomic_DNA"/>
</dbReference>
<reference evidence="2" key="1">
    <citation type="submission" date="2022-11" db="EMBL/GenBank/DDBJ databases">
        <title>High-quality draft genome sequence of Galbibacter sp. strain CMA-7.</title>
        <authorList>
            <person name="Wei L."/>
            <person name="Dong C."/>
            <person name="Shao Z."/>
        </authorList>
    </citation>
    <scope>NUCLEOTIDE SEQUENCE</scope>
    <source>
        <strain evidence="2">CMA-7</strain>
    </source>
</reference>
<comment type="caution">
    <text evidence="2">The sequence shown here is derived from an EMBL/GenBank/DDBJ whole genome shotgun (WGS) entry which is preliminary data.</text>
</comment>
<feature type="signal peptide" evidence="1">
    <location>
        <begin position="1"/>
        <end position="28"/>
    </location>
</feature>
<organism evidence="2 3">
    <name type="scientific">Galbibacter pacificus</name>
    <dbReference type="NCBI Taxonomy" id="2996052"/>
    <lineage>
        <taxon>Bacteria</taxon>
        <taxon>Pseudomonadati</taxon>
        <taxon>Bacteroidota</taxon>
        <taxon>Flavobacteriia</taxon>
        <taxon>Flavobacteriales</taxon>
        <taxon>Flavobacteriaceae</taxon>
        <taxon>Galbibacter</taxon>
    </lineage>
</organism>
<proteinExistence type="predicted"/>
<dbReference type="Proteomes" id="UP001153642">
    <property type="component" value="Unassembled WGS sequence"/>
</dbReference>
<name>A0ABT6FQZ5_9FLAO</name>
<gene>
    <name evidence="2" type="ORF">OSR52_07385</name>
</gene>
<protein>
    <submittedName>
        <fullName evidence="2">Uncharacterized protein</fullName>
    </submittedName>
</protein>
<keyword evidence="3" id="KW-1185">Reference proteome</keyword>
<evidence type="ECO:0000256" key="1">
    <source>
        <dbReference type="SAM" id="SignalP"/>
    </source>
</evidence>
<evidence type="ECO:0000313" key="2">
    <source>
        <dbReference type="EMBL" id="MDG3585689.1"/>
    </source>
</evidence>
<feature type="chain" id="PRO_5047412886" evidence="1">
    <location>
        <begin position="29"/>
        <end position="274"/>
    </location>
</feature>
<evidence type="ECO:0000313" key="3">
    <source>
        <dbReference type="Proteomes" id="UP001153642"/>
    </source>
</evidence>
<accession>A0ABT6FQZ5</accession>
<dbReference type="RefSeq" id="WP_277899052.1">
    <property type="nucleotide sequence ID" value="NZ_JAPMUA010000002.1"/>
</dbReference>